<dbReference type="InterPro" id="IPR022408">
    <property type="entry name" value="Acyl-CoA-binding_prot_CS"/>
</dbReference>
<dbReference type="EMBL" id="JARBHB010000007">
    <property type="protein sequence ID" value="KAJ8878237.1"/>
    <property type="molecule type" value="Genomic_DNA"/>
</dbReference>
<dbReference type="PROSITE" id="PS00880">
    <property type="entry name" value="ACB_1"/>
    <property type="match status" value="1"/>
</dbReference>
<keyword evidence="2" id="KW-0446">Lipid-binding</keyword>
<reference evidence="4 5" key="1">
    <citation type="submission" date="2023-02" db="EMBL/GenBank/DDBJ databases">
        <title>LHISI_Scaffold_Assembly.</title>
        <authorList>
            <person name="Stuart O.P."/>
            <person name="Cleave R."/>
            <person name="Magrath M.J.L."/>
            <person name="Mikheyev A.S."/>
        </authorList>
    </citation>
    <scope>NUCLEOTIDE SEQUENCE [LARGE SCALE GENOMIC DNA]</scope>
    <source>
        <strain evidence="4">Daus_M_001</strain>
        <tissue evidence="4">Leg muscle</tissue>
    </source>
</reference>
<dbReference type="InterPro" id="IPR000582">
    <property type="entry name" value="Acyl-CoA-binding_protein"/>
</dbReference>
<dbReference type="Gene3D" id="1.20.80.10">
    <property type="match status" value="1"/>
</dbReference>
<sequence length="185" mass="20875">MYATSVKNVSSWIINVDLSNLVKFVMYCLEMKAVALPLPHLSLKSCFQPHFLPTVMFARKLPYECALLDESPHVKLPLPTVLQKFNKAAQDVQNLNSIPSDEELLEIYALYKQATVGDVNTVTWRAVKWRRNCGCNPRDVVTWLINANHAHKLFYCAGYLSFGFPYLGTAGGVENCFSTFKSALH</sequence>
<evidence type="ECO:0000256" key="2">
    <source>
        <dbReference type="ARBA" id="ARBA00023121"/>
    </source>
</evidence>
<organism evidence="4 5">
    <name type="scientific">Dryococelus australis</name>
    <dbReference type="NCBI Taxonomy" id="614101"/>
    <lineage>
        <taxon>Eukaryota</taxon>
        <taxon>Metazoa</taxon>
        <taxon>Ecdysozoa</taxon>
        <taxon>Arthropoda</taxon>
        <taxon>Hexapoda</taxon>
        <taxon>Insecta</taxon>
        <taxon>Pterygota</taxon>
        <taxon>Neoptera</taxon>
        <taxon>Polyneoptera</taxon>
        <taxon>Phasmatodea</taxon>
        <taxon>Verophasmatodea</taxon>
        <taxon>Anareolatae</taxon>
        <taxon>Phasmatidae</taxon>
        <taxon>Eurycanthinae</taxon>
        <taxon>Dryococelus</taxon>
    </lineage>
</organism>
<evidence type="ECO:0000256" key="1">
    <source>
        <dbReference type="ARBA" id="ARBA00005567"/>
    </source>
</evidence>
<dbReference type="Proteomes" id="UP001159363">
    <property type="component" value="Chromosome 6"/>
</dbReference>
<dbReference type="Pfam" id="PF00887">
    <property type="entry name" value="ACBP"/>
    <property type="match status" value="1"/>
</dbReference>
<gene>
    <name evidence="4" type="ORF">PR048_018814</name>
</gene>
<dbReference type="PANTHER" id="PTHR23310">
    <property type="entry name" value="ACYL-COA-BINDING PROTEIN, ACBP"/>
    <property type="match status" value="1"/>
</dbReference>
<dbReference type="PRINTS" id="PR00689">
    <property type="entry name" value="ACOABINDINGP"/>
</dbReference>
<comment type="caution">
    <text evidence="4">The sequence shown here is derived from an EMBL/GenBank/DDBJ whole genome shotgun (WGS) entry which is preliminary data.</text>
</comment>
<dbReference type="SUPFAM" id="SSF47027">
    <property type="entry name" value="Acyl-CoA binding protein"/>
    <property type="match status" value="1"/>
</dbReference>
<dbReference type="PROSITE" id="PS51228">
    <property type="entry name" value="ACB_2"/>
    <property type="match status" value="1"/>
</dbReference>
<proteinExistence type="inferred from homology"/>
<protein>
    <recommendedName>
        <fullName evidence="3">ACB domain-containing protein</fullName>
    </recommendedName>
</protein>
<evidence type="ECO:0000259" key="3">
    <source>
        <dbReference type="PROSITE" id="PS51228"/>
    </source>
</evidence>
<dbReference type="InterPro" id="IPR014352">
    <property type="entry name" value="FERM/acyl-CoA-bd_prot_sf"/>
</dbReference>
<accession>A0ABQ9H1R2</accession>
<evidence type="ECO:0000313" key="4">
    <source>
        <dbReference type="EMBL" id="KAJ8878237.1"/>
    </source>
</evidence>
<dbReference type="PANTHER" id="PTHR23310:SF62">
    <property type="entry name" value="ACYL-COA BINDING PROTEIN 1, ISOFORM A"/>
    <property type="match status" value="1"/>
</dbReference>
<name>A0ABQ9H1R2_9NEOP</name>
<dbReference type="InterPro" id="IPR035984">
    <property type="entry name" value="Acyl-CoA-binding_sf"/>
</dbReference>
<feature type="domain" description="ACB" evidence="3">
    <location>
        <begin position="81"/>
        <end position="185"/>
    </location>
</feature>
<comment type="similarity">
    <text evidence="1">Belongs to the ACBP family.</text>
</comment>
<evidence type="ECO:0000313" key="5">
    <source>
        <dbReference type="Proteomes" id="UP001159363"/>
    </source>
</evidence>
<keyword evidence="5" id="KW-1185">Reference proteome</keyword>